<gene>
    <name evidence="1" type="ORF">CVT26_000458</name>
</gene>
<dbReference type="OrthoDB" id="10626953at2759"/>
<comment type="caution">
    <text evidence="1">The sequence shown here is derived from an EMBL/GenBank/DDBJ whole genome shotgun (WGS) entry which is preliminary data.</text>
</comment>
<evidence type="ECO:0000313" key="2">
    <source>
        <dbReference type="Proteomes" id="UP000284706"/>
    </source>
</evidence>
<keyword evidence="2" id="KW-1185">Reference proteome</keyword>
<organism evidence="1 2">
    <name type="scientific">Gymnopilus dilepis</name>
    <dbReference type="NCBI Taxonomy" id="231916"/>
    <lineage>
        <taxon>Eukaryota</taxon>
        <taxon>Fungi</taxon>
        <taxon>Dikarya</taxon>
        <taxon>Basidiomycota</taxon>
        <taxon>Agaricomycotina</taxon>
        <taxon>Agaricomycetes</taxon>
        <taxon>Agaricomycetidae</taxon>
        <taxon>Agaricales</taxon>
        <taxon>Agaricineae</taxon>
        <taxon>Hymenogastraceae</taxon>
        <taxon>Gymnopilus</taxon>
    </lineage>
</organism>
<dbReference type="Proteomes" id="UP000284706">
    <property type="component" value="Unassembled WGS sequence"/>
</dbReference>
<evidence type="ECO:0000313" key="1">
    <source>
        <dbReference type="EMBL" id="PPQ97183.1"/>
    </source>
</evidence>
<dbReference type="InParanoid" id="A0A409Y2I5"/>
<name>A0A409Y2I5_9AGAR</name>
<reference evidence="1 2" key="1">
    <citation type="journal article" date="2018" name="Evol. Lett.">
        <title>Horizontal gene cluster transfer increased hallucinogenic mushroom diversity.</title>
        <authorList>
            <person name="Reynolds H.T."/>
            <person name="Vijayakumar V."/>
            <person name="Gluck-Thaler E."/>
            <person name="Korotkin H.B."/>
            <person name="Matheny P.B."/>
            <person name="Slot J.C."/>
        </authorList>
    </citation>
    <scope>NUCLEOTIDE SEQUENCE [LARGE SCALE GENOMIC DNA]</scope>
    <source>
        <strain evidence="1 2">SRW20</strain>
    </source>
</reference>
<proteinExistence type="predicted"/>
<dbReference type="EMBL" id="NHYE01001280">
    <property type="protein sequence ID" value="PPQ97183.1"/>
    <property type="molecule type" value="Genomic_DNA"/>
</dbReference>
<protein>
    <submittedName>
        <fullName evidence="1">Uncharacterized protein</fullName>
    </submittedName>
</protein>
<accession>A0A409Y2I5</accession>
<dbReference type="AlphaFoldDB" id="A0A409Y2I5"/>
<sequence length="253" mass="28283">MSLLTQDRLLPRPQHLRKASKMSTNIYEAATSPFLKLFRIGESSSLLAFVEYFVTLCPYLPPGSEKTLVVQDLRLIKQWGSSNHAYVSASVVLDCSSVHHLCFERTSCNDTGPNNRVAVLTGAKKGPLDQVITHLSLPPDKDLYLWDVLAAITVLHAHPEKYHLQSWKHFRCGGTLMTILASYLNCKITRTSQWCCLPGYKPFVPVIAPGEKEKIVAAVHAFLSERGAIISRIDQNCESLRQHFRPVATKGVQ</sequence>